<dbReference type="AlphaFoldDB" id="A0A9D9NP28"/>
<accession>A0A9D9NP28</accession>
<dbReference type="EMBL" id="JADILW010000083">
    <property type="protein sequence ID" value="MBO8480587.1"/>
    <property type="molecule type" value="Genomic_DNA"/>
</dbReference>
<dbReference type="GO" id="GO:0003729">
    <property type="term" value="F:mRNA binding"/>
    <property type="evidence" value="ECO:0007669"/>
    <property type="project" value="InterPro"/>
</dbReference>
<organism evidence="1 2">
    <name type="scientific">Candidatus Cryptobacteroides avistercoris</name>
    <dbReference type="NCBI Taxonomy" id="2840758"/>
    <lineage>
        <taxon>Bacteria</taxon>
        <taxon>Pseudomonadati</taxon>
        <taxon>Bacteroidota</taxon>
        <taxon>Bacteroidia</taxon>
        <taxon>Bacteroidales</taxon>
        <taxon>Candidatus Cryptobacteroides</taxon>
    </lineage>
</organism>
<gene>
    <name evidence="1" type="ORF">IAB76_05720</name>
</gene>
<comment type="caution">
    <text evidence="1">The sequence shown here is derived from an EMBL/GenBank/DDBJ whole genome shotgun (WGS) entry which is preliminary data.</text>
</comment>
<proteinExistence type="predicted"/>
<sequence length="90" mass="10526">MSTKKKLIDRFLSMPADFAYDELVRLFAISGFVECSKGRTSGSRIEFVNQEEGQTFMMHRPHPDNKIKLYVMKQVLEYLSKNSDIFKDKN</sequence>
<dbReference type="Proteomes" id="UP000823769">
    <property type="component" value="Unassembled WGS sequence"/>
</dbReference>
<protein>
    <submittedName>
        <fullName evidence="1">Type II toxin-antitoxin system HicA family toxin</fullName>
    </submittedName>
</protein>
<evidence type="ECO:0000313" key="2">
    <source>
        <dbReference type="Proteomes" id="UP000823769"/>
    </source>
</evidence>
<reference evidence="1" key="2">
    <citation type="journal article" date="2021" name="PeerJ">
        <title>Extensive microbial diversity within the chicken gut microbiome revealed by metagenomics and culture.</title>
        <authorList>
            <person name="Gilroy R."/>
            <person name="Ravi A."/>
            <person name="Getino M."/>
            <person name="Pursley I."/>
            <person name="Horton D.L."/>
            <person name="Alikhan N.F."/>
            <person name="Baker D."/>
            <person name="Gharbi K."/>
            <person name="Hall N."/>
            <person name="Watson M."/>
            <person name="Adriaenssens E.M."/>
            <person name="Foster-Nyarko E."/>
            <person name="Jarju S."/>
            <person name="Secka A."/>
            <person name="Antonio M."/>
            <person name="Oren A."/>
            <person name="Chaudhuri R.R."/>
            <person name="La Ragione R."/>
            <person name="Hildebrand F."/>
            <person name="Pallen M.J."/>
        </authorList>
    </citation>
    <scope>NUCLEOTIDE SEQUENCE</scope>
    <source>
        <strain evidence="1">B3-1481</strain>
    </source>
</reference>
<reference evidence="1" key="1">
    <citation type="submission" date="2020-10" db="EMBL/GenBank/DDBJ databases">
        <authorList>
            <person name="Gilroy R."/>
        </authorList>
    </citation>
    <scope>NUCLEOTIDE SEQUENCE</scope>
    <source>
        <strain evidence="1">B3-1481</strain>
    </source>
</reference>
<name>A0A9D9NP28_9BACT</name>
<evidence type="ECO:0000313" key="1">
    <source>
        <dbReference type="EMBL" id="MBO8480587.1"/>
    </source>
</evidence>